<dbReference type="Proteomes" id="UP000252698">
    <property type="component" value="Chromosome"/>
</dbReference>
<reference evidence="1 2" key="1">
    <citation type="journal article" date="2018" name="Front. Microbiol.">
        <title>Genome Sequencing of Streptomyces atratus SCSIOZH16 and Activation Production of Nocardamine via Metabolic Engineering.</title>
        <authorList>
            <person name="Li Y."/>
            <person name="Zhang C."/>
            <person name="Liu C."/>
            <person name="Ju J."/>
            <person name="Ma J."/>
        </authorList>
    </citation>
    <scope>NUCLEOTIDE SEQUENCE [LARGE SCALE GENOMIC DNA]</scope>
    <source>
        <strain evidence="1 2">SCSIO_ZH16</strain>
    </source>
</reference>
<evidence type="ECO:0008006" key="3">
    <source>
        <dbReference type="Google" id="ProtNLM"/>
    </source>
</evidence>
<dbReference type="AlphaFoldDB" id="A0A2Z5J6S2"/>
<dbReference type="EMBL" id="CP027306">
    <property type="protein sequence ID" value="AXE76011.1"/>
    <property type="molecule type" value="Genomic_DNA"/>
</dbReference>
<dbReference type="InterPro" id="IPR036388">
    <property type="entry name" value="WH-like_DNA-bd_sf"/>
</dbReference>
<dbReference type="InterPro" id="IPR016032">
    <property type="entry name" value="Sig_transdc_resp-reg_C-effctor"/>
</dbReference>
<dbReference type="Gene3D" id="1.10.10.10">
    <property type="entry name" value="Winged helix-like DNA-binding domain superfamily/Winged helix DNA-binding domain"/>
    <property type="match status" value="1"/>
</dbReference>
<name>A0A2Z5J6S2_STRAR</name>
<organism evidence="1 2">
    <name type="scientific">Streptomyces atratus</name>
    <dbReference type="NCBI Taxonomy" id="1893"/>
    <lineage>
        <taxon>Bacteria</taxon>
        <taxon>Bacillati</taxon>
        <taxon>Actinomycetota</taxon>
        <taxon>Actinomycetes</taxon>
        <taxon>Kitasatosporales</taxon>
        <taxon>Streptomycetaceae</taxon>
        <taxon>Streptomyces</taxon>
    </lineage>
</organism>
<accession>A0A2Z5J6S2</accession>
<evidence type="ECO:0000313" key="1">
    <source>
        <dbReference type="EMBL" id="AXE76011.1"/>
    </source>
</evidence>
<proteinExistence type="predicted"/>
<evidence type="ECO:0000313" key="2">
    <source>
        <dbReference type="Proteomes" id="UP000252698"/>
    </source>
</evidence>
<sequence length="120" mass="13009">MVIRASTPVLATQQSGFAARLSWFLLPGRREAARPEHTGGAGLDAVDRQIVSLLYVGPTDAAMARQLGMGHRTVQRRVQSLMAEVGAAIRFQSGWQAAYSGWLDEADVQSTPNRRETSAV</sequence>
<protein>
    <recommendedName>
        <fullName evidence="3">HTH luxR-type domain-containing protein</fullName>
    </recommendedName>
</protein>
<dbReference type="KEGG" id="sata:C5746_02435"/>
<dbReference type="GO" id="GO:0006355">
    <property type="term" value="P:regulation of DNA-templated transcription"/>
    <property type="evidence" value="ECO:0007669"/>
    <property type="project" value="InterPro"/>
</dbReference>
<gene>
    <name evidence="1" type="ORF">C5746_02435</name>
</gene>
<dbReference type="GO" id="GO:0003677">
    <property type="term" value="F:DNA binding"/>
    <property type="evidence" value="ECO:0007669"/>
    <property type="project" value="InterPro"/>
</dbReference>
<dbReference type="SUPFAM" id="SSF46894">
    <property type="entry name" value="C-terminal effector domain of the bipartite response regulators"/>
    <property type="match status" value="1"/>
</dbReference>